<dbReference type="STRING" id="62708.A0A420IQ15"/>
<reference evidence="1 2" key="1">
    <citation type="journal article" date="2018" name="BMC Genomics">
        <title>Comparative genome analyses reveal sequence features reflecting distinct modes of host-adaptation between dicot and monocot powdery mildew.</title>
        <authorList>
            <person name="Wu Y."/>
            <person name="Ma X."/>
            <person name="Pan Z."/>
            <person name="Kale S.D."/>
            <person name="Song Y."/>
            <person name="King H."/>
            <person name="Zhang Q."/>
            <person name="Presley C."/>
            <person name="Deng X."/>
            <person name="Wei C.I."/>
            <person name="Xiao S."/>
        </authorList>
    </citation>
    <scope>NUCLEOTIDE SEQUENCE [LARGE SCALE GENOMIC DNA]</scope>
    <source>
        <strain evidence="1">UMSG3</strain>
    </source>
</reference>
<accession>A0A420IQ15</accession>
<feature type="non-terminal residue" evidence="1">
    <location>
        <position position="123"/>
    </location>
</feature>
<organism evidence="1 2">
    <name type="scientific">Golovinomyces cichoracearum</name>
    <dbReference type="NCBI Taxonomy" id="62708"/>
    <lineage>
        <taxon>Eukaryota</taxon>
        <taxon>Fungi</taxon>
        <taxon>Dikarya</taxon>
        <taxon>Ascomycota</taxon>
        <taxon>Pezizomycotina</taxon>
        <taxon>Leotiomycetes</taxon>
        <taxon>Erysiphales</taxon>
        <taxon>Erysiphaceae</taxon>
        <taxon>Golovinomyces</taxon>
    </lineage>
</organism>
<sequence length="123" mass="13799">MDESGARVGCPTGETVIVPIEVKELYTASSENRKSTLPPYIIAPGKKIMDNWIASELVGDEGIDCSPTGYINNDIIMKYADHLIKYSHAGRNKPWKLLLLDGHESHRYDPFELKLAENHIKAF</sequence>
<dbReference type="EMBL" id="MCBQ01007803">
    <property type="protein sequence ID" value="RKF76592.1"/>
    <property type="molecule type" value="Genomic_DNA"/>
</dbReference>
<dbReference type="Proteomes" id="UP000283383">
    <property type="component" value="Unassembled WGS sequence"/>
</dbReference>
<keyword evidence="2" id="KW-1185">Reference proteome</keyword>
<comment type="caution">
    <text evidence="1">The sequence shown here is derived from an EMBL/GenBank/DDBJ whole genome shotgun (WGS) entry which is preliminary data.</text>
</comment>
<evidence type="ECO:0000313" key="1">
    <source>
        <dbReference type="EMBL" id="RKF76592.1"/>
    </source>
</evidence>
<gene>
    <name evidence="1" type="ORF">GcM3_078041</name>
</gene>
<name>A0A420IQ15_9PEZI</name>
<evidence type="ECO:0000313" key="2">
    <source>
        <dbReference type="Proteomes" id="UP000283383"/>
    </source>
</evidence>
<proteinExistence type="predicted"/>
<protein>
    <submittedName>
        <fullName evidence="1">Putative sda1 domain protein</fullName>
    </submittedName>
</protein>
<dbReference type="AlphaFoldDB" id="A0A420IQ15"/>